<feature type="transmembrane region" description="Helical" evidence="1">
    <location>
        <begin position="40"/>
        <end position="60"/>
    </location>
</feature>
<feature type="transmembrane region" description="Helical" evidence="1">
    <location>
        <begin position="221"/>
        <end position="239"/>
    </location>
</feature>
<feature type="transmembrane region" description="Helical" evidence="1">
    <location>
        <begin position="12"/>
        <end position="34"/>
    </location>
</feature>
<dbReference type="AlphaFoldDB" id="A0A073K8R4"/>
<dbReference type="eggNOG" id="ENOG502Z9IG">
    <property type="taxonomic scope" value="Bacteria"/>
</dbReference>
<feature type="transmembrane region" description="Helical" evidence="1">
    <location>
        <begin position="67"/>
        <end position="85"/>
    </location>
</feature>
<comment type="caution">
    <text evidence="2">The sequence shown here is derived from an EMBL/GenBank/DDBJ whole genome shotgun (WGS) entry which is preliminary data.</text>
</comment>
<dbReference type="RefSeq" id="WP_033676586.1">
    <property type="nucleotide sequence ID" value="NZ_JOTM01000023.1"/>
</dbReference>
<organism evidence="2 3">
    <name type="scientific">Bacillus gaemokensis</name>
    <dbReference type="NCBI Taxonomy" id="574375"/>
    <lineage>
        <taxon>Bacteria</taxon>
        <taxon>Bacillati</taxon>
        <taxon>Bacillota</taxon>
        <taxon>Bacilli</taxon>
        <taxon>Bacillales</taxon>
        <taxon>Bacillaceae</taxon>
        <taxon>Bacillus</taxon>
        <taxon>Bacillus cereus group</taxon>
    </lineage>
</organism>
<reference evidence="2 3" key="1">
    <citation type="submission" date="2014-06" db="EMBL/GenBank/DDBJ databases">
        <title>Draft genome sequence of Bacillus gaemokensis JCM 15801 (MCCC 1A00707).</title>
        <authorList>
            <person name="Lai Q."/>
            <person name="Liu Y."/>
            <person name="Shao Z."/>
        </authorList>
    </citation>
    <scope>NUCLEOTIDE SEQUENCE [LARGE SCALE GENOMIC DNA]</scope>
    <source>
        <strain evidence="2 3">JCM 15801</strain>
    </source>
</reference>
<keyword evidence="3" id="KW-1185">Reference proteome</keyword>
<protein>
    <submittedName>
        <fullName evidence="2">Membrane protein</fullName>
    </submittedName>
</protein>
<name>A0A073K8R4_9BACI</name>
<feature type="transmembrane region" description="Helical" evidence="1">
    <location>
        <begin position="97"/>
        <end position="119"/>
    </location>
</feature>
<keyword evidence="1" id="KW-1133">Transmembrane helix</keyword>
<proteinExistence type="predicted"/>
<gene>
    <name evidence="2" type="ORF">BAGA_15430</name>
</gene>
<evidence type="ECO:0000313" key="3">
    <source>
        <dbReference type="Proteomes" id="UP000027778"/>
    </source>
</evidence>
<dbReference type="STRING" id="574375.AZF08_10040"/>
<accession>A0A073K8R4</accession>
<dbReference type="Proteomes" id="UP000027778">
    <property type="component" value="Unassembled WGS sequence"/>
</dbReference>
<keyword evidence="1" id="KW-0812">Transmembrane</keyword>
<feature type="transmembrane region" description="Helical" evidence="1">
    <location>
        <begin position="194"/>
        <end position="215"/>
    </location>
</feature>
<keyword evidence="1" id="KW-0472">Membrane</keyword>
<dbReference type="EMBL" id="JOTM01000023">
    <property type="protein sequence ID" value="KEK22915.1"/>
    <property type="molecule type" value="Genomic_DNA"/>
</dbReference>
<evidence type="ECO:0000313" key="2">
    <source>
        <dbReference type="EMBL" id="KEK22915.1"/>
    </source>
</evidence>
<sequence>MNESTSRKKRNIWLGLTALILLSNYLVYALPIIPDVPKEVALGSLLDFIIVIPVTTYFLIIRKRYSLTYIFPVIIAGYITAKFVIPSDYLQSFSFVSYILVAGELAFVAIELFILYKIARTLPKIIRFYKQYKKEFPSFSVAIDKAFDAALKRNNVVNVIISECKLLYYALFSWRTKVPENQYVFSYHKKTGAIAFYIMLIHATLIESIGFHYLLHQWNPIFAWGLLALNIYGILYFLAEIQAIRKNPYILTEQEIIIQVGLGKKLVVPFAQIERITFYKGEGLTKEEEQEVFEATLTEFIKEPATFEIKLKEPLKAQLLYGFSKTVNRVHVNVDEERKFYEAISEKLEQVGD</sequence>
<evidence type="ECO:0000256" key="1">
    <source>
        <dbReference type="SAM" id="Phobius"/>
    </source>
</evidence>